<dbReference type="PANTHER" id="PTHR12167:SF2">
    <property type="entry name" value="C-TYPE NATRIURETIC PEPTIDE"/>
    <property type="match status" value="1"/>
</dbReference>
<proteinExistence type="inferred from homology"/>
<evidence type="ECO:0000313" key="9">
    <source>
        <dbReference type="EMBL" id="KAF4083086.1"/>
    </source>
</evidence>
<dbReference type="GO" id="GO:0005179">
    <property type="term" value="F:hormone activity"/>
    <property type="evidence" value="ECO:0007669"/>
    <property type="project" value="InterPro"/>
</dbReference>
<evidence type="ECO:0000256" key="2">
    <source>
        <dbReference type="ARBA" id="ARBA00009041"/>
    </source>
</evidence>
<keyword evidence="10" id="KW-1185">Reference proteome</keyword>
<dbReference type="OrthoDB" id="8911465at2759"/>
<dbReference type="Pfam" id="PF00212">
    <property type="entry name" value="ANP"/>
    <property type="match status" value="1"/>
</dbReference>
<feature type="chain" id="PRO_5029912290" description="C-type natriuretic peptide 4" evidence="8">
    <location>
        <begin position="23"/>
        <end position="141"/>
    </location>
</feature>
<evidence type="ECO:0000256" key="3">
    <source>
        <dbReference type="ARBA" id="ARBA00022525"/>
    </source>
</evidence>
<name>A0A7J6AKF2_AMEME</name>
<dbReference type="GO" id="GO:0006182">
    <property type="term" value="P:cGMP biosynthetic process"/>
    <property type="evidence" value="ECO:0007669"/>
    <property type="project" value="TreeGrafter"/>
</dbReference>
<keyword evidence="5 8" id="KW-0732">Signal</keyword>
<protein>
    <recommendedName>
        <fullName evidence="11">C-type natriuretic peptide 4</fullName>
    </recommendedName>
</protein>
<dbReference type="GO" id="GO:0097746">
    <property type="term" value="P:blood vessel diameter maintenance"/>
    <property type="evidence" value="ECO:0007669"/>
    <property type="project" value="UniProtKB-KW"/>
</dbReference>
<evidence type="ECO:0000313" key="10">
    <source>
        <dbReference type="Proteomes" id="UP000593565"/>
    </source>
</evidence>
<evidence type="ECO:0000256" key="8">
    <source>
        <dbReference type="SAM" id="SignalP"/>
    </source>
</evidence>
<evidence type="ECO:0000256" key="7">
    <source>
        <dbReference type="RuleBase" id="RU003686"/>
    </source>
</evidence>
<reference evidence="9 10" key="1">
    <citation type="submission" date="2020-02" db="EMBL/GenBank/DDBJ databases">
        <title>A chromosome-scale genome assembly of the black bullhead catfish (Ameiurus melas).</title>
        <authorList>
            <person name="Wen M."/>
            <person name="Zham M."/>
            <person name="Cabau C."/>
            <person name="Klopp C."/>
            <person name="Donnadieu C."/>
            <person name="Roques C."/>
            <person name="Bouchez O."/>
            <person name="Lampietro C."/>
            <person name="Jouanno E."/>
            <person name="Herpin A."/>
            <person name="Louis A."/>
            <person name="Berthelot C."/>
            <person name="Parey E."/>
            <person name="Roest-Crollius H."/>
            <person name="Braasch I."/>
            <person name="Postlethwait J."/>
            <person name="Robinson-Rechavi M."/>
            <person name="Echchiki A."/>
            <person name="Begum T."/>
            <person name="Montfort J."/>
            <person name="Schartl M."/>
            <person name="Bobe J."/>
            <person name="Guiguen Y."/>
        </authorList>
    </citation>
    <scope>NUCLEOTIDE SEQUENCE [LARGE SCALE GENOMIC DNA]</scope>
    <source>
        <strain evidence="9">M_S1</strain>
        <tissue evidence="9">Blood</tissue>
    </source>
</reference>
<dbReference type="InterPro" id="IPR030480">
    <property type="entry name" value="Natr_peptide_CS"/>
</dbReference>
<evidence type="ECO:0000256" key="4">
    <source>
        <dbReference type="ARBA" id="ARBA00022685"/>
    </source>
</evidence>
<sequence>MNVVQLMACGLIMSLMLVRTEARPTTPSQQKALEALLGEELADFLASGERRMRLLRELRTDTRAKGMWARFVNDQNGSRRNKSGTKKAGSTTRNGCFGHKMDRIGTISGMGCQPAYYPSTNNLSWYVGILSVNTKLCLDQS</sequence>
<comment type="similarity">
    <text evidence="2 7">Belongs to the natriuretic peptide family.</text>
</comment>
<dbReference type="PROSITE" id="PS00263">
    <property type="entry name" value="NATRIURETIC_PEPTIDE"/>
    <property type="match status" value="1"/>
</dbReference>
<comment type="caution">
    <text evidence="9">The sequence shown here is derived from an EMBL/GenBank/DDBJ whole genome shotgun (WGS) entry which is preliminary data.</text>
</comment>
<accession>A0A7J6AKF2</accession>
<keyword evidence="4" id="KW-0165">Cleavage on pair of basic residues</keyword>
<dbReference type="Proteomes" id="UP000593565">
    <property type="component" value="Unassembled WGS sequence"/>
</dbReference>
<evidence type="ECO:0000256" key="1">
    <source>
        <dbReference type="ARBA" id="ARBA00004613"/>
    </source>
</evidence>
<evidence type="ECO:0008006" key="11">
    <source>
        <dbReference type="Google" id="ProtNLM"/>
    </source>
</evidence>
<comment type="subcellular location">
    <subcellularLocation>
        <location evidence="1 7">Secreted</location>
    </subcellularLocation>
</comment>
<keyword evidence="3" id="KW-0964">Secreted</keyword>
<evidence type="ECO:0000256" key="5">
    <source>
        <dbReference type="ARBA" id="ARBA00022729"/>
    </source>
</evidence>
<organism evidence="9 10">
    <name type="scientific">Ameiurus melas</name>
    <name type="common">Black bullhead</name>
    <name type="synonym">Silurus melas</name>
    <dbReference type="NCBI Taxonomy" id="219545"/>
    <lineage>
        <taxon>Eukaryota</taxon>
        <taxon>Metazoa</taxon>
        <taxon>Chordata</taxon>
        <taxon>Craniata</taxon>
        <taxon>Vertebrata</taxon>
        <taxon>Euteleostomi</taxon>
        <taxon>Actinopterygii</taxon>
        <taxon>Neopterygii</taxon>
        <taxon>Teleostei</taxon>
        <taxon>Ostariophysi</taxon>
        <taxon>Siluriformes</taxon>
        <taxon>Ictaluridae</taxon>
        <taxon>Ameiurus</taxon>
    </lineage>
</organism>
<evidence type="ECO:0000256" key="6">
    <source>
        <dbReference type="ARBA" id="ARBA00022858"/>
    </source>
</evidence>
<dbReference type="GO" id="GO:0005576">
    <property type="term" value="C:extracellular region"/>
    <property type="evidence" value="ECO:0007669"/>
    <property type="project" value="UniProtKB-SubCell"/>
</dbReference>
<dbReference type="InterPro" id="IPR000663">
    <property type="entry name" value="Natr_peptide"/>
</dbReference>
<gene>
    <name evidence="9" type="ORF">AMELA_G00135960</name>
</gene>
<keyword evidence="6 7" id="KW-0838">Vasoactive</keyword>
<dbReference type="SMART" id="SM00183">
    <property type="entry name" value="NAT_PEP"/>
    <property type="match status" value="1"/>
</dbReference>
<feature type="signal peptide" evidence="8">
    <location>
        <begin position="1"/>
        <end position="22"/>
    </location>
</feature>
<dbReference type="AlphaFoldDB" id="A0A7J6AKF2"/>
<dbReference type="GO" id="GO:0007168">
    <property type="term" value="P:receptor guanylyl cyclase signaling pathway"/>
    <property type="evidence" value="ECO:0007669"/>
    <property type="project" value="TreeGrafter"/>
</dbReference>
<dbReference type="PANTHER" id="PTHR12167">
    <property type="entry name" value="C-TYPE NATRIURETIC PEPTIDE"/>
    <property type="match status" value="1"/>
</dbReference>
<dbReference type="EMBL" id="JAAGNN010000011">
    <property type="protein sequence ID" value="KAF4083086.1"/>
    <property type="molecule type" value="Genomic_DNA"/>
</dbReference>